<protein>
    <submittedName>
        <fullName evidence="2">AzlD domain-containing protein</fullName>
    </submittedName>
</protein>
<dbReference type="AlphaFoldDB" id="A0A9D9GTL9"/>
<dbReference type="Pfam" id="PF05437">
    <property type="entry name" value="AzlD"/>
    <property type="match status" value="1"/>
</dbReference>
<reference evidence="2" key="1">
    <citation type="submission" date="2020-10" db="EMBL/GenBank/DDBJ databases">
        <authorList>
            <person name="Gilroy R."/>
        </authorList>
    </citation>
    <scope>NUCLEOTIDE SEQUENCE</scope>
    <source>
        <strain evidence="2">17213</strain>
    </source>
</reference>
<evidence type="ECO:0000313" key="2">
    <source>
        <dbReference type="EMBL" id="MBO8415270.1"/>
    </source>
</evidence>
<sequence length="104" mass="11270">MEERNYLLIVLGMSLMSYLPRVVPALFISKVKLSPFMLRFLDLIPYCALSALVFPGIFYSVPGHMQAAAGGTAAALLSAIFKLPLALTVVISVATVLLMLYTGF</sequence>
<keyword evidence="1" id="KW-0812">Transmembrane</keyword>
<feature type="transmembrane region" description="Helical" evidence="1">
    <location>
        <begin position="73"/>
        <end position="101"/>
    </location>
</feature>
<evidence type="ECO:0000256" key="1">
    <source>
        <dbReference type="SAM" id="Phobius"/>
    </source>
</evidence>
<organism evidence="2 3">
    <name type="scientific">Candidatus Avisuccinivibrio stercorigallinarum</name>
    <dbReference type="NCBI Taxonomy" id="2840704"/>
    <lineage>
        <taxon>Bacteria</taxon>
        <taxon>Pseudomonadati</taxon>
        <taxon>Pseudomonadota</taxon>
        <taxon>Gammaproteobacteria</taxon>
        <taxon>Aeromonadales</taxon>
        <taxon>Succinivibrionaceae</taxon>
        <taxon>Succinivibrionaceae incertae sedis</taxon>
        <taxon>Candidatus Avisuccinivibrio</taxon>
    </lineage>
</organism>
<gene>
    <name evidence="2" type="ORF">IAB19_02685</name>
</gene>
<comment type="caution">
    <text evidence="2">The sequence shown here is derived from an EMBL/GenBank/DDBJ whole genome shotgun (WGS) entry which is preliminary data.</text>
</comment>
<name>A0A9D9GTL9_9GAMM</name>
<reference evidence="2" key="2">
    <citation type="journal article" date="2021" name="PeerJ">
        <title>Extensive microbial diversity within the chicken gut microbiome revealed by metagenomics and culture.</title>
        <authorList>
            <person name="Gilroy R."/>
            <person name="Ravi A."/>
            <person name="Getino M."/>
            <person name="Pursley I."/>
            <person name="Horton D.L."/>
            <person name="Alikhan N.F."/>
            <person name="Baker D."/>
            <person name="Gharbi K."/>
            <person name="Hall N."/>
            <person name="Watson M."/>
            <person name="Adriaenssens E.M."/>
            <person name="Foster-Nyarko E."/>
            <person name="Jarju S."/>
            <person name="Secka A."/>
            <person name="Antonio M."/>
            <person name="Oren A."/>
            <person name="Chaudhuri R.R."/>
            <person name="La Ragione R."/>
            <person name="Hildebrand F."/>
            <person name="Pallen M.J."/>
        </authorList>
    </citation>
    <scope>NUCLEOTIDE SEQUENCE</scope>
    <source>
        <strain evidence="2">17213</strain>
    </source>
</reference>
<dbReference type="EMBL" id="JADINH010000049">
    <property type="protein sequence ID" value="MBO8415270.1"/>
    <property type="molecule type" value="Genomic_DNA"/>
</dbReference>
<keyword evidence="1" id="KW-1133">Transmembrane helix</keyword>
<feature type="transmembrane region" description="Helical" evidence="1">
    <location>
        <begin position="6"/>
        <end position="28"/>
    </location>
</feature>
<keyword evidence="1" id="KW-0472">Membrane</keyword>
<dbReference type="Proteomes" id="UP000823631">
    <property type="component" value="Unassembled WGS sequence"/>
</dbReference>
<accession>A0A9D9GTL9</accession>
<dbReference type="InterPro" id="IPR008407">
    <property type="entry name" value="Brnchd-chn_aa_trnsp_AzlD"/>
</dbReference>
<evidence type="ECO:0000313" key="3">
    <source>
        <dbReference type="Proteomes" id="UP000823631"/>
    </source>
</evidence>
<proteinExistence type="predicted"/>
<feature type="transmembrane region" description="Helical" evidence="1">
    <location>
        <begin position="40"/>
        <end position="61"/>
    </location>
</feature>